<keyword evidence="12" id="KW-1185">Reference proteome</keyword>
<accession>A0ABS6FV81</accession>
<name>A0ABS6FV81_9BACL</name>
<keyword evidence="11" id="KW-0969">Cilium</keyword>
<dbReference type="InterPro" id="IPR006303">
    <property type="entry name" value="FliR"/>
</dbReference>
<dbReference type="NCBIfam" id="TIGR01400">
    <property type="entry name" value="fliR"/>
    <property type="match status" value="1"/>
</dbReference>
<evidence type="ECO:0000256" key="4">
    <source>
        <dbReference type="ARBA" id="ARBA00022475"/>
    </source>
</evidence>
<dbReference type="PANTHER" id="PTHR30065">
    <property type="entry name" value="FLAGELLAR BIOSYNTHETIC PROTEIN FLIR"/>
    <property type="match status" value="1"/>
</dbReference>
<keyword evidence="11" id="KW-0966">Cell projection</keyword>
<feature type="transmembrane region" description="Helical" evidence="10">
    <location>
        <begin position="212"/>
        <end position="241"/>
    </location>
</feature>
<dbReference type="RefSeq" id="WP_216479619.1">
    <property type="nucleotide sequence ID" value="NZ_JAHLQJ010000012.1"/>
</dbReference>
<feature type="transmembrane region" description="Helical" evidence="10">
    <location>
        <begin position="67"/>
        <end position="92"/>
    </location>
</feature>
<evidence type="ECO:0000256" key="8">
    <source>
        <dbReference type="ARBA" id="ARBA00023143"/>
    </source>
</evidence>
<comment type="subcellular location">
    <subcellularLocation>
        <location evidence="10">Cell membrane</location>
        <topology evidence="10">Multi-pass membrane protein</topology>
    </subcellularLocation>
    <subcellularLocation>
        <location evidence="10">Bacterial flagellum basal body</location>
    </subcellularLocation>
</comment>
<keyword evidence="6 10" id="KW-1133">Transmembrane helix</keyword>
<evidence type="ECO:0000256" key="3">
    <source>
        <dbReference type="ARBA" id="ARBA00021717"/>
    </source>
</evidence>
<comment type="similarity">
    <text evidence="2 10">Belongs to the FliR/MopE/SpaR family.</text>
</comment>
<keyword evidence="7 10" id="KW-0472">Membrane</keyword>
<evidence type="ECO:0000256" key="5">
    <source>
        <dbReference type="ARBA" id="ARBA00022692"/>
    </source>
</evidence>
<proteinExistence type="inferred from homology"/>
<evidence type="ECO:0000256" key="9">
    <source>
        <dbReference type="NCBIfam" id="TIGR01400"/>
    </source>
</evidence>
<keyword evidence="4 10" id="KW-1003">Cell membrane</keyword>
<evidence type="ECO:0000256" key="2">
    <source>
        <dbReference type="ARBA" id="ARBA00009772"/>
    </source>
</evidence>
<organism evidence="11 12">
    <name type="scientific">Paenibacillus brevis</name>
    <dbReference type="NCBI Taxonomy" id="2841508"/>
    <lineage>
        <taxon>Bacteria</taxon>
        <taxon>Bacillati</taxon>
        <taxon>Bacillota</taxon>
        <taxon>Bacilli</taxon>
        <taxon>Bacillales</taxon>
        <taxon>Paenibacillaceae</taxon>
        <taxon>Paenibacillus</taxon>
    </lineage>
</organism>
<keyword evidence="11" id="KW-0282">Flagellum</keyword>
<evidence type="ECO:0000313" key="12">
    <source>
        <dbReference type="Proteomes" id="UP000743001"/>
    </source>
</evidence>
<dbReference type="InterPro" id="IPR002010">
    <property type="entry name" value="T3SS_IM_R"/>
</dbReference>
<comment type="function">
    <text evidence="1 10">Role in flagellar biosynthesis.</text>
</comment>
<gene>
    <name evidence="11" type="primary">fliR</name>
    <name evidence="11" type="ORF">KQJ23_14605</name>
</gene>
<protein>
    <recommendedName>
        <fullName evidence="3 9">Flagellar biosynthetic protein FliR</fullName>
    </recommendedName>
</protein>
<dbReference type="Pfam" id="PF01311">
    <property type="entry name" value="Bac_export_1"/>
    <property type="match status" value="1"/>
</dbReference>
<evidence type="ECO:0000256" key="6">
    <source>
        <dbReference type="ARBA" id="ARBA00022989"/>
    </source>
</evidence>
<feature type="transmembrane region" description="Helical" evidence="10">
    <location>
        <begin position="37"/>
        <end position="55"/>
    </location>
</feature>
<reference evidence="11 12" key="1">
    <citation type="submission" date="2021-06" db="EMBL/GenBank/DDBJ databases">
        <authorList>
            <person name="Sun Q."/>
            <person name="Li D."/>
        </authorList>
    </citation>
    <scope>NUCLEOTIDE SEQUENCE [LARGE SCALE GENOMIC DNA]</scope>
    <source>
        <strain evidence="11 12">MSJ-6</strain>
    </source>
</reference>
<keyword evidence="5 10" id="KW-0812">Transmembrane</keyword>
<evidence type="ECO:0000256" key="10">
    <source>
        <dbReference type="RuleBase" id="RU362071"/>
    </source>
</evidence>
<feature type="transmembrane region" description="Helical" evidence="10">
    <location>
        <begin position="6"/>
        <end position="30"/>
    </location>
</feature>
<dbReference type="PANTHER" id="PTHR30065:SF1">
    <property type="entry name" value="SURFACE PRESENTATION OF ANTIGENS PROTEIN SPAR"/>
    <property type="match status" value="1"/>
</dbReference>
<dbReference type="Proteomes" id="UP000743001">
    <property type="component" value="Unassembled WGS sequence"/>
</dbReference>
<comment type="caution">
    <text evidence="11">The sequence shown here is derived from an EMBL/GenBank/DDBJ whole genome shotgun (WGS) entry which is preliminary data.</text>
</comment>
<keyword evidence="8 10" id="KW-0975">Bacterial flagellum</keyword>
<evidence type="ECO:0000256" key="1">
    <source>
        <dbReference type="ARBA" id="ARBA00002578"/>
    </source>
</evidence>
<dbReference type="EMBL" id="JAHLQJ010000012">
    <property type="protein sequence ID" value="MBU5673065.1"/>
    <property type="molecule type" value="Genomic_DNA"/>
</dbReference>
<evidence type="ECO:0000313" key="11">
    <source>
        <dbReference type="EMBL" id="MBU5673065.1"/>
    </source>
</evidence>
<feature type="transmembrane region" description="Helical" evidence="10">
    <location>
        <begin position="181"/>
        <end position="206"/>
    </location>
</feature>
<sequence>MMTELIVQSISVFMLIFCRMTAFFVVAPVFSSRNIPTSFKIGISGIISLFILLIQGVNQPVPADLEYILLILREVLIGLLMGFVAYMIFAVIQTAGSFIDIQIGFGIANVIDPMTGTSAPVIGNFKYIFATLIFFSINGHHYLLDAVIRSYNWIPLNNDVFLRLASGNVTEFLVSAFGQSFVLAFQMAAPLIAALFLTDVALGFLARTAPQFNVFVIGIPLKIIVGLAMLMLLVSGFVYAFEHLFEVMFRALHNLFGTLGNQPS</sequence>
<evidence type="ECO:0000256" key="7">
    <source>
        <dbReference type="ARBA" id="ARBA00023136"/>
    </source>
</evidence>